<evidence type="ECO:0000256" key="1">
    <source>
        <dbReference type="SAM" id="SignalP"/>
    </source>
</evidence>
<evidence type="ECO:0000313" key="2">
    <source>
        <dbReference type="EMBL" id="QKH38522.1"/>
    </source>
</evidence>
<evidence type="ECO:0000313" key="3">
    <source>
        <dbReference type="Proteomes" id="UP000500970"/>
    </source>
</evidence>
<organism evidence="2 3">
    <name type="scientific">Achromobacter pestifer</name>
    <dbReference type="NCBI Taxonomy" id="1353889"/>
    <lineage>
        <taxon>Bacteria</taxon>
        <taxon>Pseudomonadati</taxon>
        <taxon>Pseudomonadota</taxon>
        <taxon>Betaproteobacteria</taxon>
        <taxon>Burkholderiales</taxon>
        <taxon>Alcaligenaceae</taxon>
        <taxon>Achromobacter</taxon>
    </lineage>
</organism>
<keyword evidence="1" id="KW-0732">Signal</keyword>
<dbReference type="RefSeq" id="WP_173147938.1">
    <property type="nucleotide sequence ID" value="NZ_CP053985.1"/>
</dbReference>
<reference evidence="2 3" key="1">
    <citation type="submission" date="2020-05" db="EMBL/GenBank/DDBJ databases">
        <title>FDA dAtabase for Regulatory Grade micrObial Sequences (FDA-ARGOS): Supporting development and validation of Infectious Disease Dx tests.</title>
        <authorList>
            <person name="Sproer C."/>
            <person name="Gronow S."/>
            <person name="Severitt S."/>
            <person name="Schroder I."/>
            <person name="Tallon L."/>
            <person name="Sadzewicz L."/>
            <person name="Zhao X."/>
            <person name="Vavikolanu K."/>
            <person name="Mehta A."/>
            <person name="Aluvathingal J."/>
            <person name="Nadendla S."/>
            <person name="Myers T."/>
            <person name="Yan Y."/>
            <person name="Sichtig H."/>
        </authorList>
    </citation>
    <scope>NUCLEOTIDE SEQUENCE [LARGE SCALE GENOMIC DNA]</scope>
    <source>
        <strain evidence="2 3">FDAARGOS_790</strain>
    </source>
</reference>
<sequence>MKNWLCGAGVIGMLLAGPAAAQYIATWQDPAGVWKGPAANQPGTDLNFAEGAAHRACLDRGIPKLWNRVAKVTEKATGKVVLELDCNAERAKTKERQAATNPPQDTTMYQAYWQEQSGQWKAAVTAPRHPGLLLASAKGYAYEACKDRGNPKDLKLASKVTEKDTGKVVLELDCNVERAKLKAGSNAAKPGRDAASAKQ</sequence>
<dbReference type="Proteomes" id="UP000500970">
    <property type="component" value="Chromosome"/>
</dbReference>
<feature type="chain" id="PRO_5028888563" description="DUF3617 family protein" evidence="1">
    <location>
        <begin position="22"/>
        <end position="199"/>
    </location>
</feature>
<dbReference type="KEGG" id="apes:FOC84_27750"/>
<proteinExistence type="predicted"/>
<accession>A0A7D4IC54</accession>
<dbReference type="AlphaFoldDB" id="A0A7D4IC54"/>
<name>A0A7D4IC54_9BURK</name>
<gene>
    <name evidence="2" type="ORF">FOC84_27750</name>
</gene>
<evidence type="ECO:0008006" key="4">
    <source>
        <dbReference type="Google" id="ProtNLM"/>
    </source>
</evidence>
<protein>
    <recommendedName>
        <fullName evidence="4">DUF3617 family protein</fullName>
    </recommendedName>
</protein>
<keyword evidence="3" id="KW-1185">Reference proteome</keyword>
<dbReference type="EMBL" id="CP053985">
    <property type="protein sequence ID" value="QKH38522.1"/>
    <property type="molecule type" value="Genomic_DNA"/>
</dbReference>
<feature type="signal peptide" evidence="1">
    <location>
        <begin position="1"/>
        <end position="21"/>
    </location>
</feature>